<evidence type="ECO:0000313" key="2">
    <source>
        <dbReference type="EMBL" id="GFN95325.1"/>
    </source>
</evidence>
<gene>
    <name evidence="2" type="ORF">PoB_002183100</name>
</gene>
<evidence type="ECO:0000313" key="3">
    <source>
        <dbReference type="Proteomes" id="UP000735302"/>
    </source>
</evidence>
<dbReference type="AlphaFoldDB" id="A0AAV3ZHF2"/>
<keyword evidence="1" id="KW-0472">Membrane</keyword>
<keyword evidence="1" id="KW-1133">Transmembrane helix</keyword>
<reference evidence="2 3" key="1">
    <citation type="journal article" date="2021" name="Elife">
        <title>Chloroplast acquisition without the gene transfer in kleptoplastic sea slugs, Plakobranchus ocellatus.</title>
        <authorList>
            <person name="Maeda T."/>
            <person name="Takahashi S."/>
            <person name="Yoshida T."/>
            <person name="Shimamura S."/>
            <person name="Takaki Y."/>
            <person name="Nagai Y."/>
            <person name="Toyoda A."/>
            <person name="Suzuki Y."/>
            <person name="Arimoto A."/>
            <person name="Ishii H."/>
            <person name="Satoh N."/>
            <person name="Nishiyama T."/>
            <person name="Hasebe M."/>
            <person name="Maruyama T."/>
            <person name="Minagawa J."/>
            <person name="Obokata J."/>
            <person name="Shigenobu S."/>
        </authorList>
    </citation>
    <scope>NUCLEOTIDE SEQUENCE [LARGE SCALE GENOMIC DNA]</scope>
</reference>
<evidence type="ECO:0000256" key="1">
    <source>
        <dbReference type="SAM" id="Phobius"/>
    </source>
</evidence>
<sequence length="86" mass="9981">MSPQQELDVPQISPVESDSDNRKLTRFAVDVWQNDLRVSRPRYKCVPAYFRPLRRLLMIMVAMVVGMKLMVAVMVMVTITYYSQLG</sequence>
<proteinExistence type="predicted"/>
<name>A0AAV3ZHF2_9GAST</name>
<dbReference type="EMBL" id="BLXT01002491">
    <property type="protein sequence ID" value="GFN95325.1"/>
    <property type="molecule type" value="Genomic_DNA"/>
</dbReference>
<accession>A0AAV3ZHF2</accession>
<organism evidence="2 3">
    <name type="scientific">Plakobranchus ocellatus</name>
    <dbReference type="NCBI Taxonomy" id="259542"/>
    <lineage>
        <taxon>Eukaryota</taxon>
        <taxon>Metazoa</taxon>
        <taxon>Spiralia</taxon>
        <taxon>Lophotrochozoa</taxon>
        <taxon>Mollusca</taxon>
        <taxon>Gastropoda</taxon>
        <taxon>Heterobranchia</taxon>
        <taxon>Euthyneura</taxon>
        <taxon>Panpulmonata</taxon>
        <taxon>Sacoglossa</taxon>
        <taxon>Placobranchoidea</taxon>
        <taxon>Plakobranchidae</taxon>
        <taxon>Plakobranchus</taxon>
    </lineage>
</organism>
<feature type="transmembrane region" description="Helical" evidence="1">
    <location>
        <begin position="56"/>
        <end position="82"/>
    </location>
</feature>
<comment type="caution">
    <text evidence="2">The sequence shown here is derived from an EMBL/GenBank/DDBJ whole genome shotgun (WGS) entry which is preliminary data.</text>
</comment>
<keyword evidence="1" id="KW-0812">Transmembrane</keyword>
<keyword evidence="3" id="KW-1185">Reference proteome</keyword>
<dbReference type="Proteomes" id="UP000735302">
    <property type="component" value="Unassembled WGS sequence"/>
</dbReference>
<protein>
    <submittedName>
        <fullName evidence="2">Uncharacterized protein</fullName>
    </submittedName>
</protein>